<reference evidence="2" key="1">
    <citation type="journal article" date="2016" name="Genome Announc.">
        <title>Revised genome sequence of the purple photosynthetic bacterium Blastochloris viridis.</title>
        <authorList>
            <person name="Liu L.N."/>
            <person name="Faulkner M."/>
            <person name="Liu X."/>
            <person name="Huang F."/>
            <person name="Darby A.C."/>
            <person name="Hall N."/>
        </authorList>
    </citation>
    <scope>NUCLEOTIDE SEQUENCE [LARGE SCALE GENOMIC DNA]</scope>
    <source>
        <strain evidence="2">ATCC 19567 / DSM 133 / F</strain>
    </source>
</reference>
<dbReference type="GO" id="GO:0006355">
    <property type="term" value="P:regulation of DNA-templated transcription"/>
    <property type="evidence" value="ECO:0007669"/>
    <property type="project" value="InterPro"/>
</dbReference>
<dbReference type="Gene3D" id="1.10.1220.10">
    <property type="entry name" value="Met repressor-like"/>
    <property type="match status" value="1"/>
</dbReference>
<dbReference type="SUPFAM" id="SSF47598">
    <property type="entry name" value="Ribbon-helix-helix"/>
    <property type="match status" value="1"/>
</dbReference>
<accession>A0A0S4Q8P9</accession>
<organism evidence="1 2">
    <name type="scientific">Blastochloris viridis</name>
    <name type="common">Rhodopseudomonas viridis</name>
    <dbReference type="NCBI Taxonomy" id="1079"/>
    <lineage>
        <taxon>Bacteria</taxon>
        <taxon>Pseudomonadati</taxon>
        <taxon>Pseudomonadota</taxon>
        <taxon>Alphaproteobacteria</taxon>
        <taxon>Hyphomicrobiales</taxon>
        <taxon>Blastochloridaceae</taxon>
        <taxon>Blastochloris</taxon>
    </lineage>
</organism>
<dbReference type="Proteomes" id="UP000065734">
    <property type="component" value="Chromosome I"/>
</dbReference>
<dbReference type="STRING" id="1079.BVIR_407"/>
<dbReference type="PATRIC" id="fig|1079.7.peg.3332"/>
<dbReference type="EMBL" id="LN907867">
    <property type="protein sequence ID" value="CUU44127.1"/>
    <property type="molecule type" value="Genomic_DNA"/>
</dbReference>
<name>A0A0S4Q8P9_BLAVI</name>
<proteinExistence type="predicted"/>
<dbReference type="InterPro" id="IPR010985">
    <property type="entry name" value="Ribbon_hlx_hlx"/>
</dbReference>
<gene>
    <name evidence="1" type="ORF">BVIRIDIS_31740</name>
</gene>
<dbReference type="AlphaFoldDB" id="A0A0S4Q8P9"/>
<sequence length="88" mass="10016">MEGYCENMRNITVSVDDDTYRMARTRAASQDTSLSAVVRMFLADYATAADSERERLKRLELAARAQITAFRAADRLDRDAVHCRNDEP</sequence>
<dbReference type="InterPro" id="IPR013321">
    <property type="entry name" value="Arc_rbn_hlx_hlx"/>
</dbReference>
<evidence type="ECO:0000313" key="1">
    <source>
        <dbReference type="EMBL" id="CUU44127.1"/>
    </source>
</evidence>
<evidence type="ECO:0000313" key="2">
    <source>
        <dbReference type="Proteomes" id="UP000065734"/>
    </source>
</evidence>
<evidence type="ECO:0008006" key="3">
    <source>
        <dbReference type="Google" id="ProtNLM"/>
    </source>
</evidence>
<keyword evidence="2" id="KW-1185">Reference proteome</keyword>
<protein>
    <recommendedName>
        <fullName evidence="3">Ribbon-helix-helix protein CopG domain-containing protein</fullName>
    </recommendedName>
</protein>